<keyword evidence="3" id="KW-1185">Reference proteome</keyword>
<comment type="caution">
    <text evidence="2">The sequence shown here is derived from an EMBL/GenBank/DDBJ whole genome shotgun (WGS) entry which is preliminary data.</text>
</comment>
<feature type="compositionally biased region" description="Basic and acidic residues" evidence="1">
    <location>
        <begin position="38"/>
        <end position="86"/>
    </location>
</feature>
<accession>A0AAU9WRU1</accession>
<feature type="region of interest" description="Disordered" evidence="1">
    <location>
        <begin position="1"/>
        <end position="111"/>
    </location>
</feature>
<organism evidence="2 3">
    <name type="scientific">Pocillopora meandrina</name>
    <dbReference type="NCBI Taxonomy" id="46732"/>
    <lineage>
        <taxon>Eukaryota</taxon>
        <taxon>Metazoa</taxon>
        <taxon>Cnidaria</taxon>
        <taxon>Anthozoa</taxon>
        <taxon>Hexacorallia</taxon>
        <taxon>Scleractinia</taxon>
        <taxon>Astrocoeniina</taxon>
        <taxon>Pocilloporidae</taxon>
        <taxon>Pocillopora</taxon>
    </lineage>
</organism>
<dbReference type="Proteomes" id="UP001159428">
    <property type="component" value="Unassembled WGS sequence"/>
</dbReference>
<protein>
    <submittedName>
        <fullName evidence="2">Uncharacterized protein</fullName>
    </submittedName>
</protein>
<dbReference type="AlphaFoldDB" id="A0AAU9WRU1"/>
<feature type="compositionally biased region" description="Acidic residues" evidence="1">
    <location>
        <begin position="93"/>
        <end position="103"/>
    </location>
</feature>
<gene>
    <name evidence="2" type="ORF">PMEA_00011136</name>
</gene>
<name>A0AAU9WRU1_9CNID</name>
<sequence length="111" mass="12488">MENNVTEEVRNQEDVESGYNDGESEQEQGEPQKLAELSGEHSEPSVHKGGETEGNDEPKEDHQEAREKEEDKKDDNFPEASGRESPKAPLATFDDDSDLDEFTDILHETNL</sequence>
<proteinExistence type="predicted"/>
<evidence type="ECO:0000313" key="3">
    <source>
        <dbReference type="Proteomes" id="UP001159428"/>
    </source>
</evidence>
<reference evidence="2 3" key="1">
    <citation type="submission" date="2022-05" db="EMBL/GenBank/DDBJ databases">
        <authorList>
            <consortium name="Genoscope - CEA"/>
            <person name="William W."/>
        </authorList>
    </citation>
    <scope>NUCLEOTIDE SEQUENCE [LARGE SCALE GENOMIC DNA]</scope>
</reference>
<evidence type="ECO:0000313" key="2">
    <source>
        <dbReference type="EMBL" id="CAH3123689.1"/>
    </source>
</evidence>
<dbReference type="EMBL" id="CALNXJ010000020">
    <property type="protein sequence ID" value="CAH3123689.1"/>
    <property type="molecule type" value="Genomic_DNA"/>
</dbReference>
<evidence type="ECO:0000256" key="1">
    <source>
        <dbReference type="SAM" id="MobiDB-lite"/>
    </source>
</evidence>